<dbReference type="Gramene" id="rna5385">
    <property type="protein sequence ID" value="RHN81361.1"/>
    <property type="gene ID" value="gene5385"/>
</dbReference>
<evidence type="ECO:0000313" key="1">
    <source>
        <dbReference type="EMBL" id="RHN81361.1"/>
    </source>
</evidence>
<accession>A0A396JX22</accession>
<dbReference type="Proteomes" id="UP000265566">
    <property type="component" value="Chromosome 1"/>
</dbReference>
<gene>
    <name evidence="1" type="ORF">MtrunA17_Chr1g0198161</name>
</gene>
<protein>
    <submittedName>
        <fullName evidence="1">Uncharacterized protein</fullName>
    </submittedName>
</protein>
<dbReference type="AlphaFoldDB" id="A0A396JX22"/>
<organism evidence="1 2">
    <name type="scientific">Medicago truncatula</name>
    <name type="common">Barrel medic</name>
    <name type="synonym">Medicago tribuloides</name>
    <dbReference type="NCBI Taxonomy" id="3880"/>
    <lineage>
        <taxon>Eukaryota</taxon>
        <taxon>Viridiplantae</taxon>
        <taxon>Streptophyta</taxon>
        <taxon>Embryophyta</taxon>
        <taxon>Tracheophyta</taxon>
        <taxon>Spermatophyta</taxon>
        <taxon>Magnoliopsida</taxon>
        <taxon>eudicotyledons</taxon>
        <taxon>Gunneridae</taxon>
        <taxon>Pentapetalae</taxon>
        <taxon>rosids</taxon>
        <taxon>fabids</taxon>
        <taxon>Fabales</taxon>
        <taxon>Fabaceae</taxon>
        <taxon>Papilionoideae</taxon>
        <taxon>50 kb inversion clade</taxon>
        <taxon>NPAAA clade</taxon>
        <taxon>Hologalegina</taxon>
        <taxon>IRL clade</taxon>
        <taxon>Trifolieae</taxon>
        <taxon>Medicago</taxon>
    </lineage>
</organism>
<sequence>MMYRIEADCGFQATRALDWSPSCSCIWFCKLFANTSRLTLIVGISSGSSQKKSSISLSNASVPCSGVAGSSMIGSHFLLLRLASMLVLFPGRGRISGFKFGRLLSSAIGTGMLTICFSSGPGKASRALY</sequence>
<dbReference type="EMBL" id="PSQE01000001">
    <property type="protein sequence ID" value="RHN81361.1"/>
    <property type="molecule type" value="Genomic_DNA"/>
</dbReference>
<evidence type="ECO:0000313" key="2">
    <source>
        <dbReference type="Proteomes" id="UP000265566"/>
    </source>
</evidence>
<reference evidence="2" key="1">
    <citation type="journal article" date="2018" name="Nat. Plants">
        <title>Whole-genome landscape of Medicago truncatula symbiotic genes.</title>
        <authorList>
            <person name="Pecrix Y."/>
            <person name="Staton S.E."/>
            <person name="Sallet E."/>
            <person name="Lelandais-Briere C."/>
            <person name="Moreau S."/>
            <person name="Carrere S."/>
            <person name="Blein T."/>
            <person name="Jardinaud M.F."/>
            <person name="Latrasse D."/>
            <person name="Zouine M."/>
            <person name="Zahm M."/>
            <person name="Kreplak J."/>
            <person name="Mayjonade B."/>
            <person name="Satge C."/>
            <person name="Perez M."/>
            <person name="Cauet S."/>
            <person name="Marande W."/>
            <person name="Chantry-Darmon C."/>
            <person name="Lopez-Roques C."/>
            <person name="Bouchez O."/>
            <person name="Berard A."/>
            <person name="Debelle F."/>
            <person name="Munos S."/>
            <person name="Bendahmane A."/>
            <person name="Berges H."/>
            <person name="Niebel A."/>
            <person name="Buitink J."/>
            <person name="Frugier F."/>
            <person name="Benhamed M."/>
            <person name="Crespi M."/>
            <person name="Gouzy J."/>
            <person name="Gamas P."/>
        </authorList>
    </citation>
    <scope>NUCLEOTIDE SEQUENCE [LARGE SCALE GENOMIC DNA]</scope>
    <source>
        <strain evidence="2">cv. Jemalong A17</strain>
    </source>
</reference>
<name>A0A396JX22_MEDTR</name>
<comment type="caution">
    <text evidence="1">The sequence shown here is derived from an EMBL/GenBank/DDBJ whole genome shotgun (WGS) entry which is preliminary data.</text>
</comment>
<proteinExistence type="predicted"/>